<feature type="signal peptide" evidence="3">
    <location>
        <begin position="1"/>
        <end position="24"/>
    </location>
</feature>
<dbReference type="CDD" id="cd03378">
    <property type="entry name" value="beta_CA_cladeC"/>
    <property type="match status" value="1"/>
</dbReference>
<feature type="binding site" evidence="2">
    <location>
        <position position="141"/>
    </location>
    <ligand>
        <name>Zn(2+)</name>
        <dbReference type="ChEBI" id="CHEBI:29105"/>
    </ligand>
</feature>
<evidence type="ECO:0000256" key="3">
    <source>
        <dbReference type="SAM" id="SignalP"/>
    </source>
</evidence>
<keyword evidence="2" id="KW-0479">Metal-binding</keyword>
<proteinExistence type="inferred from homology"/>
<feature type="binding site" evidence="2">
    <location>
        <position position="85"/>
    </location>
    <ligand>
        <name>Zn(2+)</name>
        <dbReference type="ChEBI" id="CHEBI:29105"/>
    </ligand>
</feature>
<organism evidence="4 5">
    <name type="scientific">Paracoccus pantotrophus</name>
    <name type="common">Thiosphaera pantotropha</name>
    <dbReference type="NCBI Taxonomy" id="82367"/>
    <lineage>
        <taxon>Bacteria</taxon>
        <taxon>Pseudomonadati</taxon>
        <taxon>Pseudomonadota</taxon>
        <taxon>Alphaproteobacteria</taxon>
        <taxon>Rhodobacterales</taxon>
        <taxon>Paracoccaceae</taxon>
        <taxon>Paracoccus</taxon>
    </lineage>
</organism>
<dbReference type="EMBL" id="CP058690">
    <property type="protein sequence ID" value="QLH15285.1"/>
    <property type="molecule type" value="Genomic_DNA"/>
</dbReference>
<evidence type="ECO:0000313" key="4">
    <source>
        <dbReference type="EMBL" id="QLH15285.1"/>
    </source>
</evidence>
<reference evidence="4 5" key="1">
    <citation type="submission" date="2020-07" db="EMBL/GenBank/DDBJ databases">
        <title>The complete genome of Paracoccus pantotrophus ACCC 10489.</title>
        <authorList>
            <person name="Si Y."/>
        </authorList>
    </citation>
    <scope>NUCLEOTIDE SEQUENCE [LARGE SCALE GENOMIC DNA]</scope>
    <source>
        <strain evidence="4 5">ACCC10489</strain>
    </source>
</reference>
<protein>
    <submittedName>
        <fullName evidence="4">Carbonic anhydrase</fullName>
    </submittedName>
</protein>
<dbReference type="AlphaFoldDB" id="A0A7H9BWP6"/>
<feature type="binding site" evidence="2">
    <location>
        <position position="87"/>
    </location>
    <ligand>
        <name>Zn(2+)</name>
        <dbReference type="ChEBI" id="CHEBI:29105"/>
    </ligand>
</feature>
<keyword evidence="2" id="KW-0862">Zinc</keyword>
<dbReference type="GO" id="GO:0004089">
    <property type="term" value="F:carbonate dehydratase activity"/>
    <property type="evidence" value="ECO:0007669"/>
    <property type="project" value="InterPro"/>
</dbReference>
<comment type="cofactor">
    <cofactor evidence="2">
        <name>Zn(2+)</name>
        <dbReference type="ChEBI" id="CHEBI:29105"/>
    </cofactor>
    <text evidence="2">Binds 1 zinc ion per subunit.</text>
</comment>
<dbReference type="InterPro" id="IPR001765">
    <property type="entry name" value="Carbonic_anhydrase"/>
</dbReference>
<keyword evidence="3" id="KW-0732">Signal</keyword>
<name>A0A7H9BWP6_PARPN</name>
<feature type="binding site" evidence="2">
    <location>
        <position position="138"/>
    </location>
    <ligand>
        <name>Zn(2+)</name>
        <dbReference type="ChEBI" id="CHEBI:29105"/>
    </ligand>
</feature>
<dbReference type="NCBIfam" id="NF011765">
    <property type="entry name" value="PRK15219.1"/>
    <property type="match status" value="1"/>
</dbReference>
<dbReference type="SMART" id="SM00947">
    <property type="entry name" value="Pro_CA"/>
    <property type="match status" value="1"/>
</dbReference>
<feature type="chain" id="PRO_5028972299" evidence="3">
    <location>
        <begin position="25"/>
        <end position="231"/>
    </location>
</feature>
<comment type="similarity">
    <text evidence="1">Belongs to the beta-class carbonic anhydrase family.</text>
</comment>
<accession>A0A7H9BWP6</accession>
<dbReference type="RefSeq" id="WP_179922134.1">
    <property type="nucleotide sequence ID" value="NZ_CP058690.1"/>
</dbReference>
<dbReference type="PANTHER" id="PTHR11002">
    <property type="entry name" value="CARBONIC ANHYDRASE"/>
    <property type="match status" value="1"/>
</dbReference>
<dbReference type="InterPro" id="IPR036874">
    <property type="entry name" value="Carbonic_anhydrase_sf"/>
</dbReference>
<dbReference type="PANTHER" id="PTHR11002:SF79">
    <property type="entry name" value="CARBONIC ANHYDRASE 2"/>
    <property type="match status" value="1"/>
</dbReference>
<dbReference type="Pfam" id="PF00484">
    <property type="entry name" value="Pro_CA"/>
    <property type="match status" value="1"/>
</dbReference>
<dbReference type="Proteomes" id="UP000509322">
    <property type="component" value="Chromosome 2"/>
</dbReference>
<evidence type="ECO:0000256" key="2">
    <source>
        <dbReference type="PIRSR" id="PIRSR601765-1"/>
    </source>
</evidence>
<evidence type="ECO:0000256" key="1">
    <source>
        <dbReference type="ARBA" id="ARBA00006217"/>
    </source>
</evidence>
<dbReference type="GO" id="GO:0008270">
    <property type="term" value="F:zinc ion binding"/>
    <property type="evidence" value="ECO:0007669"/>
    <property type="project" value="InterPro"/>
</dbReference>
<evidence type="ECO:0000313" key="5">
    <source>
        <dbReference type="Proteomes" id="UP000509322"/>
    </source>
</evidence>
<gene>
    <name evidence="4" type="ORF">HYQ43_13855</name>
</gene>
<sequence>MINRRMFLCSTASLTLASAGAARAETACLMPTQARQAGMSPADVIAALKEGNARFVAGAMRNCDLNAMVRETSEGQYPIAAVVGCIDSRVPPELVFDQKIGDLFTARIAGNCVNTDIIGSLEFACKVSGSKAIVVLGHSSCGAVKGAIDKVELGHLTHALQLIEPAVAAVAPTNRTSKDKALVQKVAEKNAELTVAKILSESPILKDMADAGEIVVMAAMHDIATGEIRFL</sequence>
<dbReference type="Gene3D" id="3.40.1050.10">
    <property type="entry name" value="Carbonic anhydrase"/>
    <property type="match status" value="1"/>
</dbReference>
<dbReference type="SUPFAM" id="SSF53056">
    <property type="entry name" value="beta-carbonic anhydrase, cab"/>
    <property type="match status" value="1"/>
</dbReference>